<name>A0A517R6X7_9PLAN</name>
<dbReference type="PANTHER" id="PTHR34107">
    <property type="entry name" value="SLL0198 PROTEIN-RELATED"/>
    <property type="match status" value="1"/>
</dbReference>
<gene>
    <name evidence="2" type="ORF">Pan189_40380</name>
</gene>
<dbReference type="OrthoDB" id="279240at2"/>
<dbReference type="RefSeq" id="WP_145365755.1">
    <property type="nucleotide sequence ID" value="NZ_CP036268.1"/>
</dbReference>
<dbReference type="EMBL" id="CP036268">
    <property type="protein sequence ID" value="QDT39629.1"/>
    <property type="molecule type" value="Genomic_DNA"/>
</dbReference>
<keyword evidence="3" id="KW-1185">Reference proteome</keyword>
<dbReference type="KEGG" id="svp:Pan189_40380"/>
<evidence type="ECO:0000313" key="2">
    <source>
        <dbReference type="EMBL" id="QDT39629.1"/>
    </source>
</evidence>
<dbReference type="Pfam" id="PF05685">
    <property type="entry name" value="Uma2"/>
    <property type="match status" value="1"/>
</dbReference>
<evidence type="ECO:0000259" key="1">
    <source>
        <dbReference type="Pfam" id="PF05685"/>
    </source>
</evidence>
<dbReference type="InterPro" id="IPR012296">
    <property type="entry name" value="Nuclease_put_TT1808"/>
</dbReference>
<evidence type="ECO:0000313" key="3">
    <source>
        <dbReference type="Proteomes" id="UP000317318"/>
    </source>
</evidence>
<accession>A0A517R6X7</accession>
<organism evidence="2 3">
    <name type="scientific">Stratiformator vulcanicus</name>
    <dbReference type="NCBI Taxonomy" id="2527980"/>
    <lineage>
        <taxon>Bacteria</taxon>
        <taxon>Pseudomonadati</taxon>
        <taxon>Planctomycetota</taxon>
        <taxon>Planctomycetia</taxon>
        <taxon>Planctomycetales</taxon>
        <taxon>Planctomycetaceae</taxon>
        <taxon>Stratiformator</taxon>
    </lineage>
</organism>
<dbReference type="CDD" id="cd06260">
    <property type="entry name" value="DUF820-like"/>
    <property type="match status" value="1"/>
</dbReference>
<dbReference type="Proteomes" id="UP000317318">
    <property type="component" value="Chromosome"/>
</dbReference>
<reference evidence="2 3" key="1">
    <citation type="submission" date="2019-02" db="EMBL/GenBank/DDBJ databases">
        <title>Deep-cultivation of Planctomycetes and their phenomic and genomic characterization uncovers novel biology.</title>
        <authorList>
            <person name="Wiegand S."/>
            <person name="Jogler M."/>
            <person name="Boedeker C."/>
            <person name="Pinto D."/>
            <person name="Vollmers J."/>
            <person name="Rivas-Marin E."/>
            <person name="Kohn T."/>
            <person name="Peeters S.H."/>
            <person name="Heuer A."/>
            <person name="Rast P."/>
            <person name="Oberbeckmann S."/>
            <person name="Bunk B."/>
            <person name="Jeske O."/>
            <person name="Meyerdierks A."/>
            <person name="Storesund J.E."/>
            <person name="Kallscheuer N."/>
            <person name="Luecker S."/>
            <person name="Lage O.M."/>
            <person name="Pohl T."/>
            <person name="Merkel B.J."/>
            <person name="Hornburger P."/>
            <person name="Mueller R.-W."/>
            <person name="Bruemmer F."/>
            <person name="Labrenz M."/>
            <person name="Spormann A.M."/>
            <person name="Op den Camp H."/>
            <person name="Overmann J."/>
            <person name="Amann R."/>
            <person name="Jetten M.S.M."/>
            <person name="Mascher T."/>
            <person name="Medema M.H."/>
            <person name="Devos D.P."/>
            <person name="Kaster A.-K."/>
            <person name="Ovreas L."/>
            <person name="Rohde M."/>
            <person name="Galperin M.Y."/>
            <person name="Jogler C."/>
        </authorList>
    </citation>
    <scope>NUCLEOTIDE SEQUENCE [LARGE SCALE GENOMIC DNA]</scope>
    <source>
        <strain evidence="2 3">Pan189</strain>
    </source>
</reference>
<dbReference type="Gene3D" id="3.90.1570.10">
    <property type="entry name" value="tt1808, chain A"/>
    <property type="match status" value="1"/>
</dbReference>
<feature type="domain" description="Putative restriction endonuclease" evidence="1">
    <location>
        <begin position="12"/>
        <end position="180"/>
    </location>
</feature>
<dbReference type="PANTHER" id="PTHR34107:SF1">
    <property type="entry name" value="SLL0198 PROTEIN"/>
    <property type="match status" value="1"/>
</dbReference>
<dbReference type="AlphaFoldDB" id="A0A517R6X7"/>
<dbReference type="SUPFAM" id="SSF52980">
    <property type="entry name" value="Restriction endonuclease-like"/>
    <property type="match status" value="1"/>
</dbReference>
<proteinExistence type="predicted"/>
<sequence>MATAPTKLITVDEFEQMSFEGPCDLVDGEIVEQPMPGGIHGGVCVNIAFLLKLWVRDAAEEFWIGSNDVYILIETDPDRVRGADVMAIRKSRIEGGRLPLGTLRVPPDLCVEVTSPTDRWTGIHEKVAEYIRIGVKEVWVADVSERQVHVYRENRAPFILTIGDELRSDEVLPGFTCPVEEIFAGV</sequence>
<protein>
    <recommendedName>
        <fullName evidence="1">Putative restriction endonuclease domain-containing protein</fullName>
    </recommendedName>
</protein>
<dbReference type="InterPro" id="IPR011335">
    <property type="entry name" value="Restrct_endonuc-II-like"/>
</dbReference>
<dbReference type="InterPro" id="IPR008538">
    <property type="entry name" value="Uma2"/>
</dbReference>